<keyword evidence="5" id="KW-1185">Reference proteome</keyword>
<dbReference type="Gene3D" id="3.30.379.10">
    <property type="entry name" value="Chitobiase/beta-hexosaminidase domain 2-like"/>
    <property type="match status" value="1"/>
</dbReference>
<evidence type="ECO:0000256" key="2">
    <source>
        <dbReference type="SAM" id="SignalP"/>
    </source>
</evidence>
<feature type="chain" id="PRO_5046631577" evidence="2">
    <location>
        <begin position="19"/>
        <end position="988"/>
    </location>
</feature>
<evidence type="ECO:0000313" key="4">
    <source>
        <dbReference type="EMBL" id="MEN2786564.1"/>
    </source>
</evidence>
<dbReference type="Gene3D" id="3.20.20.520">
    <property type="entry name" value="Glycosyl hydrolase family 115"/>
    <property type="match status" value="1"/>
</dbReference>
<comment type="caution">
    <text evidence="4">The sequence shown here is derived from an EMBL/GenBank/DDBJ whole genome shotgun (WGS) entry which is preliminary data.</text>
</comment>
<keyword evidence="2" id="KW-0732">Signal</keyword>
<accession>A0ABU9XRW0</accession>
<dbReference type="RefSeq" id="WP_345864369.1">
    <property type="nucleotide sequence ID" value="NZ_JBDIMF010000003.1"/>
</dbReference>
<dbReference type="Pfam" id="PF17829">
    <property type="entry name" value="GH115_C"/>
    <property type="match status" value="1"/>
</dbReference>
<dbReference type="PANTHER" id="PTHR37842">
    <property type="match status" value="1"/>
</dbReference>
<keyword evidence="1 4" id="KW-0378">Hydrolase</keyword>
<reference evidence="4 5" key="1">
    <citation type="submission" date="2024-05" db="EMBL/GenBank/DDBJ databases">
        <authorList>
            <person name="Liu Q."/>
            <person name="Xin Y.-H."/>
        </authorList>
    </citation>
    <scope>NUCLEOTIDE SEQUENCE [LARGE SCALE GENOMIC DNA]</scope>
    <source>
        <strain evidence="4 5">CGMCC 1.15349</strain>
    </source>
</reference>
<dbReference type="Pfam" id="PF15979">
    <property type="entry name" value="Glyco_hydro_115"/>
    <property type="match status" value="1"/>
</dbReference>
<dbReference type="Gene3D" id="1.20.58.2150">
    <property type="match status" value="1"/>
</dbReference>
<proteinExistence type="predicted"/>
<dbReference type="InterPro" id="IPR029018">
    <property type="entry name" value="Hex-like_dom2"/>
</dbReference>
<organism evidence="4 5">
    <name type="scientific">Sphingomonas qilianensis</name>
    <dbReference type="NCBI Taxonomy" id="1736690"/>
    <lineage>
        <taxon>Bacteria</taxon>
        <taxon>Pseudomonadati</taxon>
        <taxon>Pseudomonadota</taxon>
        <taxon>Alphaproteobacteria</taxon>
        <taxon>Sphingomonadales</taxon>
        <taxon>Sphingomonadaceae</taxon>
        <taxon>Sphingomonas</taxon>
    </lineage>
</organism>
<dbReference type="Proteomes" id="UP001404104">
    <property type="component" value="Unassembled WGS sequence"/>
</dbReference>
<dbReference type="InterPro" id="IPR041437">
    <property type="entry name" value="GH115_C"/>
</dbReference>
<dbReference type="InterPro" id="IPR042301">
    <property type="entry name" value="GH115_sf"/>
</dbReference>
<dbReference type="InterPro" id="IPR031924">
    <property type="entry name" value="GH115"/>
</dbReference>
<evidence type="ECO:0000256" key="1">
    <source>
        <dbReference type="ARBA" id="ARBA00022801"/>
    </source>
</evidence>
<dbReference type="Gene3D" id="2.60.120.1620">
    <property type="match status" value="1"/>
</dbReference>
<dbReference type="SUPFAM" id="SSF55545">
    <property type="entry name" value="beta-N-acetylhexosaminidase-like domain"/>
    <property type="match status" value="1"/>
</dbReference>
<dbReference type="GO" id="GO:0016787">
    <property type="term" value="F:hydrolase activity"/>
    <property type="evidence" value="ECO:0007669"/>
    <property type="project" value="UniProtKB-KW"/>
</dbReference>
<name>A0ABU9XRW0_9SPHN</name>
<protein>
    <submittedName>
        <fullName evidence="4">Glycosyl hydrolase 115 family protein</fullName>
    </submittedName>
</protein>
<gene>
    <name evidence="4" type="ORF">ABC969_09055</name>
</gene>
<evidence type="ECO:0000259" key="3">
    <source>
        <dbReference type="Pfam" id="PF17829"/>
    </source>
</evidence>
<sequence>MNLALGMTRRNMMGNAVAAGLMASPLAAAVRFDRRKRGFDITRDDGGVVPVFVDAEDLPGVRRASGDLAADIGRVTGTAAQIVGDRLRLPARIIMVGSIGHSPLIDQLIAGGKLDVAGIRGKWESFVVETIANPLPGVTEALVIVGSDKRGAIYGAYELSRMIGVSPWYWWADVPVIRQAHLSVARGRYVQGSPAVKYRGIFLNDEAPCLSGWTTEKFGGMNAQFYGRLFELLLRLRANYLWPAMWNNAFAIDDPANAPMAEEYGIVMGTSHHEPMMRAHKEWTDNRKDYGNGAWNYATNGPAVAKFFREGIVRNRSNEVVVTIGMRGDGDVALESTGGLQSDVKLLEGVITDQRRIIAEGMGKPADQVPQVWVLFTEVYKYYDAGLKIPDDVTLMLADDNVGNLRRLPTAAERGRKGGFGVYFHMDMHGGPFAYQWINSNPLPKIWEQMNLANQYGANEMWIANVGDLKPLELPIEFFLAMAWNPADVAKDKIADWTRTWAERQFGPEHATEIAFLAARYAKYNGMRKPEQLRPGTYSLEHYREAERMCEAWSDLVRRAEGVDAALRPDQRDAFYQLVLYPVRACANLTLMYAAAARNARFAEQARASTKAEADEVRRRFKYDHELRDTYNHVLAGGKWNHMMDQMHIGYFDWYPPESDIMPAVTDLNLDGVTGFGISVDGDSRGWPGYYLPPTLPTLDSITRLLTYLDVFPRGLAEAPVTVTADQPWVMIREGKAFSASPRDKRFWIDVDWAKAPVGKAKATIAVKGETTITVRLNAVRATPQQEKDARGAFGGLAGAFAVPVAEFTRSVPVGNVRWDAIPDFGRVETAMSIFPVDAPSFADPTRAPRLEYLIFLAAAGKYRVDLVTGPTLEVIPGRKLSVAVWLDGQRPEIGTVFTPEDGASQDFLGAKHAVNTADNARTMRFTIDADRPGRHVLTIAMIDPTMVVQAIAIANGDPKASYFGPPIIDTRPAKLGRPVSPWATVRS</sequence>
<dbReference type="EMBL" id="JBDIMF010000003">
    <property type="protein sequence ID" value="MEN2786564.1"/>
    <property type="molecule type" value="Genomic_DNA"/>
</dbReference>
<feature type="signal peptide" evidence="2">
    <location>
        <begin position="1"/>
        <end position="18"/>
    </location>
</feature>
<dbReference type="PANTHER" id="PTHR37842:SF2">
    <property type="entry name" value="GYLCOSYL HYDROLASE 115 C-TERMINAL DOMAIN-CONTAINING PROTEIN"/>
    <property type="match status" value="1"/>
</dbReference>
<evidence type="ECO:0000313" key="5">
    <source>
        <dbReference type="Proteomes" id="UP001404104"/>
    </source>
</evidence>
<feature type="domain" description="Gylcosyl hydrolase 115 C-terminal" evidence="3">
    <location>
        <begin position="799"/>
        <end position="967"/>
    </location>
</feature>